<evidence type="ECO:0000259" key="2">
    <source>
        <dbReference type="Pfam" id="PF20151"/>
    </source>
</evidence>
<feature type="transmembrane region" description="Helical" evidence="1">
    <location>
        <begin position="41"/>
        <end position="61"/>
    </location>
</feature>
<sequence>MTEVTSLNHAQAVTLALFAITTYDYLLNLSLEIDLVWGKKFTTMTFVFGMLRILGFLWAIAEILVSSGVSFPEQGYVMID</sequence>
<keyword evidence="4" id="KW-1185">Reference proteome</keyword>
<dbReference type="KEGG" id="cput:CONPUDRAFT_150731"/>
<dbReference type="InterPro" id="IPR045340">
    <property type="entry name" value="DUF6533"/>
</dbReference>
<feature type="domain" description="DUF6533" evidence="2">
    <location>
        <begin position="13"/>
        <end position="57"/>
    </location>
</feature>
<evidence type="ECO:0000313" key="3">
    <source>
        <dbReference type="EMBL" id="EIW83660.1"/>
    </source>
</evidence>
<dbReference type="Proteomes" id="UP000053558">
    <property type="component" value="Unassembled WGS sequence"/>
</dbReference>
<dbReference type="OrthoDB" id="2684609at2759"/>
<dbReference type="GeneID" id="19202744"/>
<organism evidence="3 4">
    <name type="scientific">Coniophora puteana (strain RWD-64-598)</name>
    <name type="common">Brown rot fungus</name>
    <dbReference type="NCBI Taxonomy" id="741705"/>
    <lineage>
        <taxon>Eukaryota</taxon>
        <taxon>Fungi</taxon>
        <taxon>Dikarya</taxon>
        <taxon>Basidiomycota</taxon>
        <taxon>Agaricomycotina</taxon>
        <taxon>Agaricomycetes</taxon>
        <taxon>Agaricomycetidae</taxon>
        <taxon>Boletales</taxon>
        <taxon>Coniophorineae</taxon>
        <taxon>Coniophoraceae</taxon>
        <taxon>Coniophora</taxon>
    </lineage>
</organism>
<reference evidence="4" key="1">
    <citation type="journal article" date="2012" name="Science">
        <title>The Paleozoic origin of enzymatic lignin decomposition reconstructed from 31 fungal genomes.</title>
        <authorList>
            <person name="Floudas D."/>
            <person name="Binder M."/>
            <person name="Riley R."/>
            <person name="Barry K."/>
            <person name="Blanchette R.A."/>
            <person name="Henrissat B."/>
            <person name="Martinez A.T."/>
            <person name="Otillar R."/>
            <person name="Spatafora J.W."/>
            <person name="Yadav J.S."/>
            <person name="Aerts A."/>
            <person name="Benoit I."/>
            <person name="Boyd A."/>
            <person name="Carlson A."/>
            <person name="Copeland A."/>
            <person name="Coutinho P.M."/>
            <person name="de Vries R.P."/>
            <person name="Ferreira P."/>
            <person name="Findley K."/>
            <person name="Foster B."/>
            <person name="Gaskell J."/>
            <person name="Glotzer D."/>
            <person name="Gorecki P."/>
            <person name="Heitman J."/>
            <person name="Hesse C."/>
            <person name="Hori C."/>
            <person name="Igarashi K."/>
            <person name="Jurgens J.A."/>
            <person name="Kallen N."/>
            <person name="Kersten P."/>
            <person name="Kohler A."/>
            <person name="Kuees U."/>
            <person name="Kumar T.K.A."/>
            <person name="Kuo A."/>
            <person name="LaButti K."/>
            <person name="Larrondo L.F."/>
            <person name="Lindquist E."/>
            <person name="Ling A."/>
            <person name="Lombard V."/>
            <person name="Lucas S."/>
            <person name="Lundell T."/>
            <person name="Martin R."/>
            <person name="McLaughlin D.J."/>
            <person name="Morgenstern I."/>
            <person name="Morin E."/>
            <person name="Murat C."/>
            <person name="Nagy L.G."/>
            <person name="Nolan M."/>
            <person name="Ohm R.A."/>
            <person name="Patyshakuliyeva A."/>
            <person name="Rokas A."/>
            <person name="Ruiz-Duenas F.J."/>
            <person name="Sabat G."/>
            <person name="Salamov A."/>
            <person name="Samejima M."/>
            <person name="Schmutz J."/>
            <person name="Slot J.C."/>
            <person name="St John F."/>
            <person name="Stenlid J."/>
            <person name="Sun H."/>
            <person name="Sun S."/>
            <person name="Syed K."/>
            <person name="Tsang A."/>
            <person name="Wiebenga A."/>
            <person name="Young D."/>
            <person name="Pisabarro A."/>
            <person name="Eastwood D.C."/>
            <person name="Martin F."/>
            <person name="Cullen D."/>
            <person name="Grigoriev I.V."/>
            <person name="Hibbett D.S."/>
        </authorList>
    </citation>
    <scope>NUCLEOTIDE SEQUENCE [LARGE SCALE GENOMIC DNA]</scope>
    <source>
        <strain evidence="4">RWD-64-598 SS2</strain>
    </source>
</reference>
<dbReference type="EMBL" id="JH711575">
    <property type="protein sequence ID" value="EIW83660.1"/>
    <property type="molecule type" value="Genomic_DNA"/>
</dbReference>
<dbReference type="AlphaFoldDB" id="A0A5M3MX56"/>
<feature type="transmembrane region" description="Helical" evidence="1">
    <location>
        <begin position="12"/>
        <end position="29"/>
    </location>
</feature>
<dbReference type="Pfam" id="PF20151">
    <property type="entry name" value="DUF6533"/>
    <property type="match status" value="1"/>
</dbReference>
<evidence type="ECO:0000313" key="4">
    <source>
        <dbReference type="Proteomes" id="UP000053558"/>
    </source>
</evidence>
<gene>
    <name evidence="3" type="ORF">CONPUDRAFT_150731</name>
</gene>
<comment type="caution">
    <text evidence="3">The sequence shown here is derived from an EMBL/GenBank/DDBJ whole genome shotgun (WGS) entry which is preliminary data.</text>
</comment>
<keyword evidence="1" id="KW-0812">Transmembrane</keyword>
<proteinExistence type="predicted"/>
<evidence type="ECO:0000256" key="1">
    <source>
        <dbReference type="SAM" id="Phobius"/>
    </source>
</evidence>
<keyword evidence="1" id="KW-1133">Transmembrane helix</keyword>
<protein>
    <recommendedName>
        <fullName evidence="2">DUF6533 domain-containing protein</fullName>
    </recommendedName>
</protein>
<accession>A0A5M3MX56</accession>
<name>A0A5M3MX56_CONPW</name>
<dbReference type="RefSeq" id="XP_007765604.1">
    <property type="nucleotide sequence ID" value="XM_007767414.1"/>
</dbReference>
<keyword evidence="1" id="KW-0472">Membrane</keyword>